<dbReference type="Proteomes" id="UP001062846">
    <property type="component" value="Chromosome 6"/>
</dbReference>
<proteinExistence type="predicted"/>
<accession>A0ACC0ND29</accession>
<organism evidence="1 2">
    <name type="scientific">Rhododendron molle</name>
    <name type="common">Chinese azalea</name>
    <name type="synonym">Azalea mollis</name>
    <dbReference type="NCBI Taxonomy" id="49168"/>
    <lineage>
        <taxon>Eukaryota</taxon>
        <taxon>Viridiplantae</taxon>
        <taxon>Streptophyta</taxon>
        <taxon>Embryophyta</taxon>
        <taxon>Tracheophyta</taxon>
        <taxon>Spermatophyta</taxon>
        <taxon>Magnoliopsida</taxon>
        <taxon>eudicotyledons</taxon>
        <taxon>Gunneridae</taxon>
        <taxon>Pentapetalae</taxon>
        <taxon>asterids</taxon>
        <taxon>Ericales</taxon>
        <taxon>Ericaceae</taxon>
        <taxon>Ericoideae</taxon>
        <taxon>Rhodoreae</taxon>
        <taxon>Rhododendron</taxon>
    </lineage>
</organism>
<evidence type="ECO:0000313" key="1">
    <source>
        <dbReference type="EMBL" id="KAI8550483.1"/>
    </source>
</evidence>
<comment type="caution">
    <text evidence="1">The sequence shown here is derived from an EMBL/GenBank/DDBJ whole genome shotgun (WGS) entry which is preliminary data.</text>
</comment>
<protein>
    <submittedName>
        <fullName evidence="1">Uncharacterized protein</fullName>
    </submittedName>
</protein>
<evidence type="ECO:0000313" key="2">
    <source>
        <dbReference type="Proteomes" id="UP001062846"/>
    </source>
</evidence>
<reference evidence="1" key="1">
    <citation type="submission" date="2022-02" db="EMBL/GenBank/DDBJ databases">
        <title>Plant Genome Project.</title>
        <authorList>
            <person name="Zhang R.-G."/>
        </authorList>
    </citation>
    <scope>NUCLEOTIDE SEQUENCE</scope>
    <source>
        <strain evidence="1">AT1</strain>
    </source>
</reference>
<dbReference type="EMBL" id="CM046393">
    <property type="protein sequence ID" value="KAI8550483.1"/>
    <property type="molecule type" value="Genomic_DNA"/>
</dbReference>
<keyword evidence="2" id="KW-1185">Reference proteome</keyword>
<name>A0ACC0ND29_RHOML</name>
<sequence>MATPSSDIVGLSSHPPCRCEYPSSDEETIEEPGLFDIATYVLPSRRLAFGGFLQYRPPVGGPEAEIVRREPEQHLSVLNVMRNRRLEAHGGGKEVHKWFLVLPEQTRELVRAAGFEAFVLGHNLPKIDWSLMTSLVERWWDTTNTFHLPSASKMTITPGHIDLAWLSKTFMKTDILTQVSVEQLTRAFLVYLLGQTLFANKDGSVHTQFLAPLQHLGAIREFAALRKIAKPNIELVLVNLAFQLWAFEHLLQFPPETRHGDVNYIPRYERWLVGQRKPRSPVLSLPEWQRVLDRLTVWFDPWGGVPKDAPLARSRVLDRTRSLLEGPFCRAWYLGDRVASQWHPHAEALQFVPPPPPASMRSTSSMSKADLKDAWIRDWAGLLLQTGDYMEYYRLFLAPAVAAPSIALVWPRAPSFVSFHSDDGEEERLTLTPCTTQLYTLPAGVSQLEAERVPAAGGEGMGTSEQSPSSSQRPSRRRRHD</sequence>
<gene>
    <name evidence="1" type="ORF">RHMOL_Rhmol06G0110300</name>
</gene>